<name>A0ABR4PB35_9HELO</name>
<evidence type="ECO:0000313" key="4">
    <source>
        <dbReference type="EMBL" id="KAL3420500.1"/>
    </source>
</evidence>
<organism evidence="4 5">
    <name type="scientific">Phlyctema vagabunda</name>
    <dbReference type="NCBI Taxonomy" id="108571"/>
    <lineage>
        <taxon>Eukaryota</taxon>
        <taxon>Fungi</taxon>
        <taxon>Dikarya</taxon>
        <taxon>Ascomycota</taxon>
        <taxon>Pezizomycotina</taxon>
        <taxon>Leotiomycetes</taxon>
        <taxon>Helotiales</taxon>
        <taxon>Dermateaceae</taxon>
        <taxon>Phlyctema</taxon>
    </lineage>
</organism>
<dbReference type="SUPFAM" id="SSF48179">
    <property type="entry name" value="6-phosphogluconate dehydrogenase C-terminal domain-like"/>
    <property type="match status" value="1"/>
</dbReference>
<dbReference type="Pfam" id="PF14748">
    <property type="entry name" value="P5CR_dimer"/>
    <property type="match status" value="1"/>
</dbReference>
<dbReference type="EMBL" id="JBFCZG010000006">
    <property type="protein sequence ID" value="KAL3420500.1"/>
    <property type="molecule type" value="Genomic_DNA"/>
</dbReference>
<dbReference type="PANTHER" id="PTHR11645">
    <property type="entry name" value="PYRROLINE-5-CARBOXYLATE REDUCTASE"/>
    <property type="match status" value="1"/>
</dbReference>
<dbReference type="InterPro" id="IPR036291">
    <property type="entry name" value="NAD(P)-bd_dom_sf"/>
</dbReference>
<keyword evidence="5" id="KW-1185">Reference proteome</keyword>
<dbReference type="InterPro" id="IPR008927">
    <property type="entry name" value="6-PGluconate_DH-like_C_sf"/>
</dbReference>
<dbReference type="PANTHER" id="PTHR11645:SF65">
    <property type="entry name" value="HYPOTHETICAL PYRROLINE-5-CARBOXYLATE REDUCTASE (EUROFUNG)"/>
    <property type="match status" value="1"/>
</dbReference>
<dbReference type="Gene3D" id="1.10.3730.10">
    <property type="entry name" value="ProC C-terminal domain-like"/>
    <property type="match status" value="1"/>
</dbReference>
<evidence type="ECO:0000313" key="5">
    <source>
        <dbReference type="Proteomes" id="UP001629113"/>
    </source>
</evidence>
<evidence type="ECO:0000259" key="2">
    <source>
        <dbReference type="Pfam" id="PF03807"/>
    </source>
</evidence>
<dbReference type="Proteomes" id="UP001629113">
    <property type="component" value="Unassembled WGS sequence"/>
</dbReference>
<sequence length="296" mass="31624">MASQKKSGLTLAIIGCGTMCTSILDGIITSTIKTENEGKEPSISSFIGTVISQSSVDRLNKRFPERLKVIQGDNVAAMEKADIIMLGCKPYMVEAVLGAQGVKEALTGKFLISVLVGTTPDKMDKCIYPSREDSAEMCYIRRAIPNLAASLGESATVVQDTGCRAEKHPLPERYQAVMDFIFTSIGKIHIVAEDIFDIAGILSGPGAVYASLALDGMLDGGVQQGLKRVEGKKILAQALKGLAAILEDGGHPAVLRENASSPRGVTIEGLLSLEEDRVRHAYSKAVIRATERSLNM</sequence>
<evidence type="ECO:0000259" key="3">
    <source>
        <dbReference type="Pfam" id="PF14748"/>
    </source>
</evidence>
<comment type="similarity">
    <text evidence="1">Belongs to the pyrroline-5-carboxylate reductase family.</text>
</comment>
<dbReference type="InterPro" id="IPR029036">
    <property type="entry name" value="P5CR_dimer"/>
</dbReference>
<dbReference type="Pfam" id="PF03807">
    <property type="entry name" value="F420_oxidored"/>
    <property type="match status" value="1"/>
</dbReference>
<feature type="domain" description="Pyrroline-5-carboxylate reductase catalytic N-terminal" evidence="2">
    <location>
        <begin position="11"/>
        <end position="117"/>
    </location>
</feature>
<dbReference type="InterPro" id="IPR028939">
    <property type="entry name" value="P5C_Rdtase_cat_N"/>
</dbReference>
<dbReference type="InterPro" id="IPR000304">
    <property type="entry name" value="Pyrroline-COOH_reductase"/>
</dbReference>
<feature type="domain" description="Pyrroline-5-carboxylate reductase dimerisation" evidence="3">
    <location>
        <begin position="193"/>
        <end position="295"/>
    </location>
</feature>
<dbReference type="SUPFAM" id="SSF51735">
    <property type="entry name" value="NAD(P)-binding Rossmann-fold domains"/>
    <property type="match status" value="1"/>
</dbReference>
<proteinExistence type="inferred from homology"/>
<comment type="caution">
    <text evidence="4">The sequence shown here is derived from an EMBL/GenBank/DDBJ whole genome shotgun (WGS) entry which is preliminary data.</text>
</comment>
<dbReference type="PIRSF" id="PIRSF000193">
    <property type="entry name" value="Pyrrol-5-carb_rd"/>
    <property type="match status" value="1"/>
</dbReference>
<reference evidence="4 5" key="1">
    <citation type="submission" date="2024-06" db="EMBL/GenBank/DDBJ databases">
        <title>Complete genome of Phlyctema vagabunda strain 19-DSS-EL-015.</title>
        <authorList>
            <person name="Fiorenzani C."/>
        </authorList>
    </citation>
    <scope>NUCLEOTIDE SEQUENCE [LARGE SCALE GENOMIC DNA]</scope>
    <source>
        <strain evidence="4 5">19-DSS-EL-015</strain>
    </source>
</reference>
<accession>A0ABR4PB35</accession>
<evidence type="ECO:0000256" key="1">
    <source>
        <dbReference type="ARBA" id="ARBA00005525"/>
    </source>
</evidence>
<dbReference type="Gene3D" id="3.40.50.720">
    <property type="entry name" value="NAD(P)-binding Rossmann-like Domain"/>
    <property type="match status" value="1"/>
</dbReference>
<dbReference type="HAMAP" id="MF_01925">
    <property type="entry name" value="P5C_reductase"/>
    <property type="match status" value="1"/>
</dbReference>
<protein>
    <submittedName>
        <fullName evidence="4">Pyrroline-5-carboxylate reductase</fullName>
    </submittedName>
</protein>
<gene>
    <name evidence="4" type="ORF">PVAG01_06945</name>
</gene>